<dbReference type="EMBL" id="CGCX01001893">
    <property type="protein sequence ID" value="CFS03070.1"/>
    <property type="molecule type" value="Genomic_DNA"/>
</dbReference>
<sequence>MCWEAICVTPAVIASTRLSALCTPSNLGTPIIRWCFSIDTARPGRFAGISRVIRSIWVSLTSPSRNSILVPR</sequence>
<dbReference type="EMBL" id="CNFU01001262">
    <property type="protein sequence ID" value="CKT24119.1"/>
    <property type="molecule type" value="Genomic_DNA"/>
</dbReference>
<evidence type="ECO:0000313" key="1">
    <source>
        <dbReference type="EMBL" id="CFS03070.1"/>
    </source>
</evidence>
<evidence type="ECO:0000313" key="4">
    <source>
        <dbReference type="Proteomes" id="UP000039021"/>
    </source>
</evidence>
<gene>
    <name evidence="1" type="ORF">ERS007657_03662</name>
    <name evidence="3" type="ORF">ERS007739_02494</name>
    <name evidence="2" type="ORF">ERS027661_04102</name>
</gene>
<dbReference type="Proteomes" id="UP000049023">
    <property type="component" value="Unassembled WGS sequence"/>
</dbReference>
<reference evidence="3" key="1">
    <citation type="submission" date="2015-03" db="EMBL/GenBank/DDBJ databases">
        <authorList>
            <consortium name="Pathogen Informatics"/>
            <person name="Murphy D."/>
        </authorList>
    </citation>
    <scope>NUCLEOTIDE SEQUENCE</scope>
    <source>
        <strain evidence="3">N09902308</strain>
    </source>
</reference>
<name>A0A654U5Y9_MYCTX</name>
<dbReference type="Proteomes" id="UP000046680">
    <property type="component" value="Unassembled WGS sequence"/>
</dbReference>
<evidence type="ECO:0000313" key="5">
    <source>
        <dbReference type="Proteomes" id="UP000046680"/>
    </source>
</evidence>
<evidence type="ECO:0000313" key="2">
    <source>
        <dbReference type="EMBL" id="CKT24119.1"/>
    </source>
</evidence>
<evidence type="ECO:0000313" key="6">
    <source>
        <dbReference type="Proteomes" id="UP000049023"/>
    </source>
</evidence>
<protein>
    <submittedName>
        <fullName evidence="1">Uncharacterized protein</fullName>
    </submittedName>
</protein>
<evidence type="ECO:0000313" key="3">
    <source>
        <dbReference type="EMBL" id="COY36886.1"/>
    </source>
</evidence>
<proteinExistence type="predicted"/>
<organism evidence="1 5">
    <name type="scientific">Mycobacterium tuberculosis</name>
    <dbReference type="NCBI Taxonomy" id="1773"/>
    <lineage>
        <taxon>Bacteria</taxon>
        <taxon>Bacillati</taxon>
        <taxon>Actinomycetota</taxon>
        <taxon>Actinomycetes</taxon>
        <taxon>Mycobacteriales</taxon>
        <taxon>Mycobacteriaceae</taxon>
        <taxon>Mycobacterium</taxon>
        <taxon>Mycobacterium tuberculosis complex</taxon>
    </lineage>
</organism>
<dbReference type="Proteomes" id="UP000039021">
    <property type="component" value="Unassembled WGS sequence"/>
</dbReference>
<accession>A0A654U5Y9</accession>
<dbReference type="AlphaFoldDB" id="A0A654U5Y9"/>
<reference evidence="4 5" key="2">
    <citation type="submission" date="2015-03" db="EMBL/GenBank/DDBJ databases">
        <authorList>
            <consortium name="Pathogen Informatics"/>
        </authorList>
    </citation>
    <scope>NUCLEOTIDE SEQUENCE [LARGE SCALE GENOMIC DNA]</scope>
    <source>
        <strain evidence="2 6">Bir 187</strain>
        <strain evidence="1 5">C09601061</strain>
        <strain evidence="4">N09902308</strain>
    </source>
</reference>
<dbReference type="EMBL" id="CSBK01001155">
    <property type="protein sequence ID" value="COY36886.1"/>
    <property type="molecule type" value="Genomic_DNA"/>
</dbReference>